<organism evidence="1 2">
    <name type="scientific">Porites lobata</name>
    <dbReference type="NCBI Taxonomy" id="104759"/>
    <lineage>
        <taxon>Eukaryota</taxon>
        <taxon>Metazoa</taxon>
        <taxon>Cnidaria</taxon>
        <taxon>Anthozoa</taxon>
        <taxon>Hexacorallia</taxon>
        <taxon>Scleractinia</taxon>
        <taxon>Fungiina</taxon>
        <taxon>Poritidae</taxon>
        <taxon>Porites</taxon>
    </lineage>
</organism>
<gene>
    <name evidence="1" type="ORF">PLOB_00042123</name>
</gene>
<name>A0ABN8SBI8_9CNID</name>
<dbReference type="Proteomes" id="UP001159405">
    <property type="component" value="Unassembled WGS sequence"/>
</dbReference>
<evidence type="ECO:0000313" key="2">
    <source>
        <dbReference type="Proteomes" id="UP001159405"/>
    </source>
</evidence>
<protein>
    <submittedName>
        <fullName evidence="1">Uncharacterized protein</fullName>
    </submittedName>
</protein>
<reference evidence="1 2" key="1">
    <citation type="submission" date="2022-05" db="EMBL/GenBank/DDBJ databases">
        <authorList>
            <consortium name="Genoscope - CEA"/>
            <person name="William W."/>
        </authorList>
    </citation>
    <scope>NUCLEOTIDE SEQUENCE [LARGE SCALE GENOMIC DNA]</scope>
</reference>
<proteinExistence type="predicted"/>
<dbReference type="EMBL" id="CALNXK010000678">
    <property type="protein sequence ID" value="CAH3189067.1"/>
    <property type="molecule type" value="Genomic_DNA"/>
</dbReference>
<evidence type="ECO:0000313" key="1">
    <source>
        <dbReference type="EMBL" id="CAH3189067.1"/>
    </source>
</evidence>
<keyword evidence="2" id="KW-1185">Reference proteome</keyword>
<comment type="caution">
    <text evidence="1">The sequence shown here is derived from an EMBL/GenBank/DDBJ whole genome shotgun (WGS) entry which is preliminary data.</text>
</comment>
<sequence>MTPVQVLKSPQREATRMNLHQLGDHIHLPLSIEETRYNKNYCLELKVRSQNLAGLLVFFFFSLQLRPGQQVEDYFFELLSTNNEMVSPICRA</sequence>
<accession>A0ABN8SBI8</accession>